<gene>
    <name evidence="2" type="ORF">AB0E89_17225</name>
</gene>
<protein>
    <submittedName>
        <fullName evidence="2">Glucose 1-dehydrogenase</fullName>
        <ecNumber evidence="2">1.1.1.47</ecNumber>
    </submittedName>
</protein>
<evidence type="ECO:0000313" key="3">
    <source>
        <dbReference type="Proteomes" id="UP001550739"/>
    </source>
</evidence>
<comment type="caution">
    <text evidence="2">The sequence shown here is derived from an EMBL/GenBank/DDBJ whole genome shotgun (WGS) entry which is preliminary data.</text>
</comment>
<dbReference type="NCBIfam" id="NF005559">
    <property type="entry name" value="PRK07231.1"/>
    <property type="match status" value="1"/>
</dbReference>
<dbReference type="PROSITE" id="PS00061">
    <property type="entry name" value="ADH_SHORT"/>
    <property type="match status" value="1"/>
</dbReference>
<dbReference type="InterPro" id="IPR002347">
    <property type="entry name" value="SDR_fam"/>
</dbReference>
<dbReference type="SUPFAM" id="SSF51735">
    <property type="entry name" value="NAD(P)-binding Rossmann-fold domains"/>
    <property type="match status" value="1"/>
</dbReference>
<dbReference type="InterPro" id="IPR050259">
    <property type="entry name" value="SDR"/>
</dbReference>
<dbReference type="RefSeq" id="WP_361702978.1">
    <property type="nucleotide sequence ID" value="NZ_JBEZVE010000008.1"/>
</dbReference>
<dbReference type="PRINTS" id="PR00080">
    <property type="entry name" value="SDRFAMILY"/>
</dbReference>
<evidence type="ECO:0000313" key="2">
    <source>
        <dbReference type="EMBL" id="MEU3782285.1"/>
    </source>
</evidence>
<sequence length="251" mass="25682">MSVRDKVALVTGAGRGIGEAIAGRLAAQGAAVAVCDLDPEAAEKVAARLTERYAVRATGIGADISDSAAVHAAVARVTAALGPVDVLVNNAAVDVIGRFVDSDEDTWDRIIAVNLRGTITMTRAVLDPMIERGGGRIVHIASDAGRVGSSGEVVYSATKGGVIAFGKALAREVARHAVTVNTVCPGPTDTALLGQVADYSQKMYDATVRAIPLRRVARPAEIAGVVAFLASDDAAYMTGQTLSVSGGLTMV</sequence>
<dbReference type="Proteomes" id="UP001550739">
    <property type="component" value="Unassembled WGS sequence"/>
</dbReference>
<accession>A0ABV2ZIG0</accession>
<dbReference type="PANTHER" id="PTHR42879">
    <property type="entry name" value="3-OXOACYL-(ACYL-CARRIER-PROTEIN) REDUCTASE"/>
    <property type="match status" value="1"/>
</dbReference>
<dbReference type="EC" id="1.1.1.47" evidence="2"/>
<dbReference type="Gene3D" id="3.40.50.720">
    <property type="entry name" value="NAD(P)-binding Rossmann-like Domain"/>
    <property type="match status" value="1"/>
</dbReference>
<dbReference type="InterPro" id="IPR036291">
    <property type="entry name" value="NAD(P)-bd_dom_sf"/>
</dbReference>
<proteinExistence type="inferred from homology"/>
<dbReference type="GO" id="GO:0047936">
    <property type="term" value="F:glucose 1-dehydrogenase [NAD(P)+] activity"/>
    <property type="evidence" value="ECO:0007669"/>
    <property type="project" value="UniProtKB-EC"/>
</dbReference>
<keyword evidence="2" id="KW-0560">Oxidoreductase</keyword>
<evidence type="ECO:0000256" key="1">
    <source>
        <dbReference type="ARBA" id="ARBA00006484"/>
    </source>
</evidence>
<comment type="similarity">
    <text evidence="1">Belongs to the short-chain dehydrogenases/reductases (SDR) family.</text>
</comment>
<name>A0ABV2ZIG0_9ACTN</name>
<organism evidence="2 3">
    <name type="scientific">Streptomyces sp. 900129855</name>
    <dbReference type="NCBI Taxonomy" id="3155129"/>
    <lineage>
        <taxon>Bacteria</taxon>
        <taxon>Bacillati</taxon>
        <taxon>Actinomycetota</taxon>
        <taxon>Actinomycetes</taxon>
        <taxon>Kitasatosporales</taxon>
        <taxon>Streptomycetaceae</taxon>
        <taxon>Streptomyces</taxon>
    </lineage>
</organism>
<dbReference type="PANTHER" id="PTHR42879:SF2">
    <property type="entry name" value="3-OXOACYL-[ACYL-CARRIER-PROTEIN] REDUCTASE FABG"/>
    <property type="match status" value="1"/>
</dbReference>
<keyword evidence="3" id="KW-1185">Reference proteome</keyword>
<dbReference type="InterPro" id="IPR020904">
    <property type="entry name" value="Sc_DH/Rdtase_CS"/>
</dbReference>
<reference evidence="2 3" key="1">
    <citation type="submission" date="2024-06" db="EMBL/GenBank/DDBJ databases">
        <title>The Natural Products Discovery Center: Release of the First 8490 Sequenced Strains for Exploring Actinobacteria Biosynthetic Diversity.</title>
        <authorList>
            <person name="Kalkreuter E."/>
            <person name="Kautsar S.A."/>
            <person name="Yang D."/>
            <person name="Bader C.D."/>
            <person name="Teijaro C.N."/>
            <person name="Fluegel L."/>
            <person name="Davis C.M."/>
            <person name="Simpson J.R."/>
            <person name="Lauterbach L."/>
            <person name="Steele A.D."/>
            <person name="Gui C."/>
            <person name="Meng S."/>
            <person name="Li G."/>
            <person name="Viehrig K."/>
            <person name="Ye F."/>
            <person name="Su P."/>
            <person name="Kiefer A.F."/>
            <person name="Nichols A."/>
            <person name="Cepeda A.J."/>
            <person name="Yan W."/>
            <person name="Fan B."/>
            <person name="Jiang Y."/>
            <person name="Adhikari A."/>
            <person name="Zheng C.-J."/>
            <person name="Schuster L."/>
            <person name="Cowan T.M."/>
            <person name="Smanski M.J."/>
            <person name="Chevrette M.G."/>
            <person name="De Carvalho L.P.S."/>
            <person name="Shen B."/>
        </authorList>
    </citation>
    <scope>NUCLEOTIDE SEQUENCE [LARGE SCALE GENOMIC DNA]</scope>
    <source>
        <strain evidence="2 3">NPDC033843</strain>
    </source>
</reference>
<dbReference type="PRINTS" id="PR00081">
    <property type="entry name" value="GDHRDH"/>
</dbReference>
<dbReference type="Pfam" id="PF13561">
    <property type="entry name" value="adh_short_C2"/>
    <property type="match status" value="1"/>
</dbReference>
<dbReference type="EMBL" id="JBEZVE010000008">
    <property type="protein sequence ID" value="MEU3782285.1"/>
    <property type="molecule type" value="Genomic_DNA"/>
</dbReference>